<dbReference type="Proteomes" id="UP000664056">
    <property type="component" value="Unassembled WGS sequence"/>
</dbReference>
<comment type="caution">
    <text evidence="1">The sequence shown here is derived from an EMBL/GenBank/DDBJ whole genome shotgun (WGS) entry which is preliminary data.</text>
</comment>
<organism evidence="1 2">
    <name type="scientific">Vibrio vulnificus</name>
    <dbReference type="NCBI Taxonomy" id="672"/>
    <lineage>
        <taxon>Bacteria</taxon>
        <taxon>Pseudomonadati</taxon>
        <taxon>Pseudomonadota</taxon>
        <taxon>Gammaproteobacteria</taxon>
        <taxon>Vibrionales</taxon>
        <taxon>Vibrionaceae</taxon>
        <taxon>Vibrio</taxon>
    </lineage>
</organism>
<sequence length="68" mass="7685">MNSSDNNSFTLHNTLRVPSIFHNILSVHTLTTSNPVCVKFFANHFLVKELETGKVLCQGENKDGVYYL</sequence>
<accession>A0AAW4HJK7</accession>
<dbReference type="AlphaFoldDB" id="A0AAW4HJK7"/>
<gene>
    <name evidence="1" type="ORF">J0J18_24740</name>
</gene>
<protein>
    <submittedName>
        <fullName evidence="1">Uncharacterized protein</fullName>
    </submittedName>
</protein>
<feature type="non-terminal residue" evidence="1">
    <location>
        <position position="68"/>
    </location>
</feature>
<proteinExistence type="predicted"/>
<dbReference type="RefSeq" id="WP_206623372.1">
    <property type="nucleotide sequence ID" value="NZ_JAFKOQ010000395.1"/>
</dbReference>
<dbReference type="EMBL" id="JAFKOQ010000395">
    <property type="protein sequence ID" value="MBN8124899.1"/>
    <property type="molecule type" value="Genomic_DNA"/>
</dbReference>
<evidence type="ECO:0000313" key="1">
    <source>
        <dbReference type="EMBL" id="MBN8124899.1"/>
    </source>
</evidence>
<reference evidence="1" key="1">
    <citation type="submission" date="2021-03" db="EMBL/GenBank/DDBJ databases">
        <title>Study of the foodborne Vibrio vulnificus isolates from China.</title>
        <authorList>
            <person name="Zheng Z."/>
            <person name="Ye L."/>
        </authorList>
    </citation>
    <scope>NUCLEOTIDE SEQUENCE</scope>
    <source>
        <strain evidence="1">Vv1582</strain>
    </source>
</reference>
<evidence type="ECO:0000313" key="2">
    <source>
        <dbReference type="Proteomes" id="UP000664056"/>
    </source>
</evidence>
<name>A0AAW4HJK7_VIBVL</name>